<feature type="region of interest" description="Disordered" evidence="1">
    <location>
        <begin position="375"/>
        <end position="394"/>
    </location>
</feature>
<sequence length="713" mass="79488">MSDLVGDALDGLLCDTKPYQSQWMSHWMQKGRSTGTRVHKISDTQHESNIEGSYLEDIHSPMRILDPSEAAEMDLNAVPNIPSDYNKVWGHQQRGVDTTSNILQTSKQVVTERGHTQIRSRTLHRRSLNLSSFETRSTGFDELSSPSLGLQSLGLSPSPCIGNEGSEFQHFPMFEINKKLGRILASKRRNGCSSKEPIGSNEPPFNVLASAHEVKFSSKEYHFQAKKVTEHGIKFKELNTAEHAFPRISRFSREGNFVGTSLTFREHEYSTFMISEGKMDGQSIMRNIENSNLKELVVDECSKGDHQLSKGDHHILNLASQKGKKICHLPDIGNPSSSRFQPVLTRLEECGCEHDSPHSPNCSLDDEEQNFRMPATMNSEKGRTADLSKYGDKTHQPWKIKENGVDFSGDKMMREPTIFAKFRGNSPYELLTNTPGYFCTGKDAKDIDEKADGNSFQNGIKDMQKEISVKTDTMSTAAFQFSFPQNGATSTKTHEVGQIPPTSEATSASIIKHNRKRIADTKSLNINGELPKCHLDVELGGRDLLSDDQQESLSGMEQGSAWVKRLKLSSSSALVPKRLRMVDASSNKKATLLSAIMNYRKSGSELTLAESLRRGQPEIDKAAMLRDSSLAESEKQDLAESYTWIKRWFRGRDMASQGGSGGPGHCESVPEKYQGRQLPSIAAMALMGKAAINFRPCEFRNRGSFVVWNTEGF</sequence>
<protein>
    <submittedName>
        <fullName evidence="2">F-box protein</fullName>
    </submittedName>
</protein>
<dbReference type="PANTHER" id="PTHR36062:SF1">
    <property type="entry name" value="OS01G0687300 PROTEIN"/>
    <property type="match status" value="1"/>
</dbReference>
<comment type="caution">
    <text evidence="2">The sequence shown here is derived from an EMBL/GenBank/DDBJ whole genome shotgun (WGS) entry which is preliminary data.</text>
</comment>
<gene>
    <name evidence="2" type="ORF">QJS10_CPB12g00035</name>
</gene>
<accession>A0AAV9DRG2</accession>
<evidence type="ECO:0000313" key="3">
    <source>
        <dbReference type="Proteomes" id="UP001180020"/>
    </source>
</evidence>
<keyword evidence="3" id="KW-1185">Reference proteome</keyword>
<reference evidence="2" key="1">
    <citation type="journal article" date="2023" name="Nat. Commun.">
        <title>Diploid and tetraploid genomes of Acorus and the evolution of monocots.</title>
        <authorList>
            <person name="Ma L."/>
            <person name="Liu K.W."/>
            <person name="Li Z."/>
            <person name="Hsiao Y.Y."/>
            <person name="Qi Y."/>
            <person name="Fu T."/>
            <person name="Tang G.D."/>
            <person name="Zhang D."/>
            <person name="Sun W.H."/>
            <person name="Liu D.K."/>
            <person name="Li Y."/>
            <person name="Chen G.Z."/>
            <person name="Liu X.D."/>
            <person name="Liao X.Y."/>
            <person name="Jiang Y.T."/>
            <person name="Yu X."/>
            <person name="Hao Y."/>
            <person name="Huang J."/>
            <person name="Zhao X.W."/>
            <person name="Ke S."/>
            <person name="Chen Y.Y."/>
            <person name="Wu W.L."/>
            <person name="Hsu J.L."/>
            <person name="Lin Y.F."/>
            <person name="Huang M.D."/>
            <person name="Li C.Y."/>
            <person name="Huang L."/>
            <person name="Wang Z.W."/>
            <person name="Zhao X."/>
            <person name="Zhong W.Y."/>
            <person name="Peng D.H."/>
            <person name="Ahmad S."/>
            <person name="Lan S."/>
            <person name="Zhang J.S."/>
            <person name="Tsai W.C."/>
            <person name="Van de Peer Y."/>
            <person name="Liu Z.J."/>
        </authorList>
    </citation>
    <scope>NUCLEOTIDE SEQUENCE</scope>
    <source>
        <strain evidence="2">CP</strain>
    </source>
</reference>
<organism evidence="2 3">
    <name type="scientific">Acorus calamus</name>
    <name type="common">Sweet flag</name>
    <dbReference type="NCBI Taxonomy" id="4465"/>
    <lineage>
        <taxon>Eukaryota</taxon>
        <taxon>Viridiplantae</taxon>
        <taxon>Streptophyta</taxon>
        <taxon>Embryophyta</taxon>
        <taxon>Tracheophyta</taxon>
        <taxon>Spermatophyta</taxon>
        <taxon>Magnoliopsida</taxon>
        <taxon>Liliopsida</taxon>
        <taxon>Acoraceae</taxon>
        <taxon>Acorus</taxon>
    </lineage>
</organism>
<dbReference type="AlphaFoldDB" id="A0AAV9DRG2"/>
<dbReference type="GO" id="GO:0010099">
    <property type="term" value="P:regulation of photomorphogenesis"/>
    <property type="evidence" value="ECO:0007669"/>
    <property type="project" value="InterPro"/>
</dbReference>
<dbReference type="InterPro" id="IPR037476">
    <property type="entry name" value="PCH1"/>
</dbReference>
<dbReference type="PANTHER" id="PTHR36062">
    <property type="entry name" value="OS01G0687300 PROTEIN"/>
    <property type="match status" value="1"/>
</dbReference>
<feature type="region of interest" description="Disordered" evidence="1">
    <location>
        <begin position="485"/>
        <end position="508"/>
    </location>
</feature>
<dbReference type="Proteomes" id="UP001180020">
    <property type="component" value="Unassembled WGS sequence"/>
</dbReference>
<evidence type="ECO:0000256" key="1">
    <source>
        <dbReference type="SAM" id="MobiDB-lite"/>
    </source>
</evidence>
<dbReference type="EMBL" id="JAUJYO010000012">
    <property type="protein sequence ID" value="KAK1302918.1"/>
    <property type="molecule type" value="Genomic_DNA"/>
</dbReference>
<proteinExistence type="predicted"/>
<reference evidence="2" key="2">
    <citation type="submission" date="2023-06" db="EMBL/GenBank/DDBJ databases">
        <authorList>
            <person name="Ma L."/>
            <person name="Liu K.-W."/>
            <person name="Li Z."/>
            <person name="Hsiao Y.-Y."/>
            <person name="Qi Y."/>
            <person name="Fu T."/>
            <person name="Tang G."/>
            <person name="Zhang D."/>
            <person name="Sun W.-H."/>
            <person name="Liu D.-K."/>
            <person name="Li Y."/>
            <person name="Chen G.-Z."/>
            <person name="Liu X.-D."/>
            <person name="Liao X.-Y."/>
            <person name="Jiang Y.-T."/>
            <person name="Yu X."/>
            <person name="Hao Y."/>
            <person name="Huang J."/>
            <person name="Zhao X.-W."/>
            <person name="Ke S."/>
            <person name="Chen Y.-Y."/>
            <person name="Wu W.-L."/>
            <person name="Hsu J.-L."/>
            <person name="Lin Y.-F."/>
            <person name="Huang M.-D."/>
            <person name="Li C.-Y."/>
            <person name="Huang L."/>
            <person name="Wang Z.-W."/>
            <person name="Zhao X."/>
            <person name="Zhong W.-Y."/>
            <person name="Peng D.-H."/>
            <person name="Ahmad S."/>
            <person name="Lan S."/>
            <person name="Zhang J.-S."/>
            <person name="Tsai W.-C."/>
            <person name="Van De Peer Y."/>
            <person name="Liu Z.-J."/>
        </authorList>
    </citation>
    <scope>NUCLEOTIDE SEQUENCE</scope>
    <source>
        <strain evidence="2">CP</strain>
        <tissue evidence="2">Leaves</tissue>
    </source>
</reference>
<evidence type="ECO:0000313" key="2">
    <source>
        <dbReference type="EMBL" id="KAK1302918.1"/>
    </source>
</evidence>
<name>A0AAV9DRG2_ACOCL</name>
<feature type="compositionally biased region" description="Basic and acidic residues" evidence="1">
    <location>
        <begin position="380"/>
        <end position="394"/>
    </location>
</feature>